<feature type="compositionally biased region" description="Basic and acidic residues" evidence="1">
    <location>
        <begin position="573"/>
        <end position="588"/>
    </location>
</feature>
<evidence type="ECO:0000259" key="2">
    <source>
        <dbReference type="SMART" id="SM00460"/>
    </source>
</evidence>
<organism evidence="3 4">
    <name type="scientific">Desulfatibacillum alkenivorans DSM 16219</name>
    <dbReference type="NCBI Taxonomy" id="1121393"/>
    <lineage>
        <taxon>Bacteria</taxon>
        <taxon>Pseudomonadati</taxon>
        <taxon>Thermodesulfobacteriota</taxon>
        <taxon>Desulfobacteria</taxon>
        <taxon>Desulfobacterales</taxon>
        <taxon>Desulfatibacillaceae</taxon>
        <taxon>Desulfatibacillum</taxon>
    </lineage>
</organism>
<feature type="region of interest" description="Disordered" evidence="1">
    <location>
        <begin position="545"/>
        <end position="597"/>
    </location>
</feature>
<dbReference type="Proteomes" id="UP000183994">
    <property type="component" value="Unassembled WGS sequence"/>
</dbReference>
<dbReference type="RefSeq" id="WP_073474375.1">
    <property type="nucleotide sequence ID" value="NZ_FQZU01000006.1"/>
</dbReference>
<dbReference type="Gene3D" id="3.10.620.30">
    <property type="match status" value="1"/>
</dbReference>
<evidence type="ECO:0000256" key="1">
    <source>
        <dbReference type="SAM" id="MobiDB-lite"/>
    </source>
</evidence>
<dbReference type="InterPro" id="IPR038765">
    <property type="entry name" value="Papain-like_cys_pep_sf"/>
</dbReference>
<dbReference type="STRING" id="1121393.SAMN02745216_01400"/>
<dbReference type="InterPro" id="IPR018667">
    <property type="entry name" value="DUF2126"/>
</dbReference>
<dbReference type="Pfam" id="PF09899">
    <property type="entry name" value="DUF2126"/>
    <property type="match status" value="1"/>
</dbReference>
<dbReference type="Pfam" id="PF08379">
    <property type="entry name" value="Bact_transglu_N"/>
    <property type="match status" value="1"/>
</dbReference>
<feature type="domain" description="Transglutaminase-like" evidence="2">
    <location>
        <begin position="172"/>
        <end position="248"/>
    </location>
</feature>
<dbReference type="PANTHER" id="PTHR33490">
    <property type="entry name" value="BLR5614 PROTEIN-RELATED"/>
    <property type="match status" value="1"/>
</dbReference>
<protein>
    <submittedName>
        <fullName evidence="3">Uncharacterized conserved protein, DUF2126 family</fullName>
    </submittedName>
</protein>
<name>A0A1M6I9K7_9BACT</name>
<dbReference type="SMART" id="SM00460">
    <property type="entry name" value="TGc"/>
    <property type="match status" value="1"/>
</dbReference>
<dbReference type="OrthoDB" id="9804872at2"/>
<dbReference type="InterPro" id="IPR002931">
    <property type="entry name" value="Transglutaminase-like"/>
</dbReference>
<dbReference type="AlphaFoldDB" id="A0A1M6I9K7"/>
<dbReference type="SUPFAM" id="SSF54001">
    <property type="entry name" value="Cysteine proteinases"/>
    <property type="match status" value="1"/>
</dbReference>
<evidence type="ECO:0000313" key="3">
    <source>
        <dbReference type="EMBL" id="SHJ31189.1"/>
    </source>
</evidence>
<accession>A0A1M6I9K7</accession>
<reference evidence="4" key="1">
    <citation type="submission" date="2016-11" db="EMBL/GenBank/DDBJ databases">
        <authorList>
            <person name="Varghese N."/>
            <person name="Submissions S."/>
        </authorList>
    </citation>
    <scope>NUCLEOTIDE SEQUENCE [LARGE SCALE GENOMIC DNA]</scope>
    <source>
        <strain evidence="4">DSM 16219</strain>
    </source>
</reference>
<dbReference type="InterPro" id="IPR013589">
    <property type="entry name" value="Bac_transglu_N"/>
</dbReference>
<keyword evidence="4" id="KW-1185">Reference proteome</keyword>
<dbReference type="PANTHER" id="PTHR33490:SF1">
    <property type="entry name" value="SLL1233 PROTEIN"/>
    <property type="match status" value="1"/>
</dbReference>
<dbReference type="Pfam" id="PF01841">
    <property type="entry name" value="Transglut_core"/>
    <property type="match status" value="1"/>
</dbReference>
<gene>
    <name evidence="3" type="ORF">SAMN02745216_01400</name>
</gene>
<dbReference type="EMBL" id="FQZU01000006">
    <property type="protein sequence ID" value="SHJ31189.1"/>
    <property type="molecule type" value="Genomic_DNA"/>
</dbReference>
<sequence>MGIHVALHHKTSYLYDRAVMLSPHIVRLRPAPHCRTTILSYSQTITPEEHFINWQQDPFSNYLARLVFPEKTREFHVEIDLTADMTVINPFDFFLDPYAEHFPFKYEESLKEDLRPYLRVSEPHPLVKEYLKGIDRGKCRIVDFLVAINQALQKEVGYLIRMEPNVQSPERTLKLKSGSCRDSAWLLVHILRHLGLAARFVSGYLIQLAPDVKALDGPSGPESDFTDLHAWTEVYIPGAGWIGLDPTSGLLAGEGHIPLACSPEPQSASPITGALDECEVDFSHAMKVARIFEAPRSTRPYPEEVWKQIHDLGFKVDEELNANDVRLTMGGEPTFVSIDDMEGAEWNTDAVGPAKRALAANLIKRLKKKWAPGGLLHYGQGKWYPGESLPRWAFSCFWRKDGKPIWLDDALVADEEKDYGFGAEQAQTFIMSLAEELGLDPQYIQPAYEDVFYFLWKEQRLPVNVTPEKSKLKDPEERTRMTRVFEQGLGEVTGYVLPIKHGSWKTGPWPFRGERMFLIPGDSPAGLRLPLESLPWLPPGRYPHVTPADPMAPRGPMPGFHDGQMAVPGAQEDGARQEESPQPRKPGKESPPSGDALAEDVRTALCVQHREGRLYVFMPPLEEAEHYFELTAAIEAVCKKTGMPVIIEGYPPPYDPRVNVLKITPDPGVIEANIHPASSWEEMVSVTTELYEEARLCRLGSQKFLLDGRNTGTGGGNHVVLGGATPQDSPFLRRPDLVRSIVSYFNNHPSLSYLFSGLFLGPTSQRPRIDEARHDSLFELEIAFRELDRQMEIYGQCPPWLTDRLFRNILVDVTGNTHRTEFCIDKLYSPDSSSGRLGLLEIRAFEMPPHARMSLAQQLLLRTLISWFWKKPYRASLARWGTRLMDQFSLPHFVEQDLNDVLEELNDNGYAFKKEFFHPHFEYRFPAFGSVQFKNLTLEIRQAIEPWHVLGEEPGGGGTVRFVDSSLERVQVKLSGGEDSRYMVTCNQRRVPLTATGEQGTYVAGVRYRAWQPPNCLHPTIGVHAPLTFDVIDVWNMRPVAGCSYHVGHPGGRNYERFPVNENEAEGRRISRFIPFAHSPGKLGVLPELKTNKEFPYTLDLRMP</sequence>
<proteinExistence type="predicted"/>
<evidence type="ECO:0000313" key="4">
    <source>
        <dbReference type="Proteomes" id="UP000183994"/>
    </source>
</evidence>